<dbReference type="InterPro" id="IPR010285">
    <property type="entry name" value="DNA_helicase_pif1-like_DEAD"/>
</dbReference>
<keyword evidence="1" id="KW-0233">DNA recombination</keyword>
<reference evidence="7" key="1">
    <citation type="submission" date="2016-11" db="UniProtKB">
        <authorList>
            <consortium name="WormBaseParasite"/>
        </authorList>
    </citation>
    <scope>IDENTIFICATION</scope>
</reference>
<dbReference type="Pfam" id="PF05970">
    <property type="entry name" value="PIF1"/>
    <property type="match status" value="1"/>
</dbReference>
<evidence type="ECO:0000256" key="3">
    <source>
        <dbReference type="SAM" id="Phobius"/>
    </source>
</evidence>
<keyword evidence="1" id="KW-0234">DNA repair</keyword>
<feature type="compositionally biased region" description="Polar residues" evidence="2">
    <location>
        <begin position="301"/>
        <end position="310"/>
    </location>
</feature>
<dbReference type="InterPro" id="IPR046700">
    <property type="entry name" value="DUF6570"/>
</dbReference>
<comment type="similarity">
    <text evidence="1">Belongs to the helicase family.</text>
</comment>
<dbReference type="Proteomes" id="UP000095280">
    <property type="component" value="Unplaced"/>
</dbReference>
<dbReference type="GO" id="GO:0000723">
    <property type="term" value="P:telomere maintenance"/>
    <property type="evidence" value="ECO:0007669"/>
    <property type="project" value="InterPro"/>
</dbReference>
<dbReference type="EC" id="5.6.2.3" evidence="1"/>
<keyword evidence="6" id="KW-1185">Reference proteome</keyword>
<name>A0A1I8JKU0_9PLAT</name>
<dbReference type="GO" id="GO:0043139">
    <property type="term" value="F:5'-3' DNA helicase activity"/>
    <property type="evidence" value="ECO:0007669"/>
    <property type="project" value="UniProtKB-EC"/>
</dbReference>
<dbReference type="SUPFAM" id="SSF52540">
    <property type="entry name" value="P-loop containing nucleoside triphosphate hydrolases"/>
    <property type="match status" value="1"/>
</dbReference>
<dbReference type="GO" id="GO:0006281">
    <property type="term" value="P:DNA repair"/>
    <property type="evidence" value="ECO:0007669"/>
    <property type="project" value="UniProtKB-KW"/>
</dbReference>
<dbReference type="Pfam" id="PF20209">
    <property type="entry name" value="DUF6570"/>
    <property type="match status" value="1"/>
</dbReference>
<evidence type="ECO:0000256" key="2">
    <source>
        <dbReference type="SAM" id="MobiDB-lite"/>
    </source>
</evidence>
<keyword evidence="3" id="KW-1133">Transmembrane helix</keyword>
<feature type="domain" description="DUF6570" evidence="5">
    <location>
        <begin position="481"/>
        <end position="607"/>
    </location>
</feature>
<feature type="transmembrane region" description="Helical" evidence="3">
    <location>
        <begin position="2050"/>
        <end position="2077"/>
    </location>
</feature>
<dbReference type="WBParaSite" id="maker-uti_cns_0048672-snap-gene-0.2-mRNA-1">
    <property type="protein sequence ID" value="maker-uti_cns_0048672-snap-gene-0.2-mRNA-1"/>
    <property type="gene ID" value="maker-uti_cns_0048672-snap-gene-0.2"/>
</dbReference>
<keyword evidence="1" id="KW-0378">Hydrolase</keyword>
<feature type="compositionally biased region" description="Basic residues" evidence="2">
    <location>
        <begin position="1734"/>
        <end position="1776"/>
    </location>
</feature>
<feature type="transmembrane region" description="Helical" evidence="3">
    <location>
        <begin position="2637"/>
        <end position="2663"/>
    </location>
</feature>
<keyword evidence="1" id="KW-0547">Nucleotide-binding</keyword>
<comment type="cofactor">
    <cofactor evidence="1">
        <name>Mg(2+)</name>
        <dbReference type="ChEBI" id="CHEBI:18420"/>
    </cofactor>
</comment>
<feature type="region of interest" description="Disordered" evidence="2">
    <location>
        <begin position="2541"/>
        <end position="2611"/>
    </location>
</feature>
<dbReference type="PANTHER" id="PTHR47642">
    <property type="entry name" value="ATP-DEPENDENT DNA HELICASE"/>
    <property type="match status" value="1"/>
</dbReference>
<feature type="compositionally biased region" description="Polar residues" evidence="2">
    <location>
        <begin position="350"/>
        <end position="361"/>
    </location>
</feature>
<keyword evidence="3" id="KW-0812">Transmembrane</keyword>
<feature type="domain" description="DNA helicase Pif1-like DEAD-box helicase" evidence="4">
    <location>
        <begin position="1084"/>
        <end position="1269"/>
    </location>
</feature>
<feature type="region of interest" description="Disordered" evidence="2">
    <location>
        <begin position="276"/>
        <end position="422"/>
    </location>
</feature>
<accession>A0A1I8JKU0</accession>
<dbReference type="Gene3D" id="3.40.50.300">
    <property type="entry name" value="P-loop containing nucleotide triphosphate hydrolases"/>
    <property type="match status" value="1"/>
</dbReference>
<feature type="compositionally biased region" description="Low complexity" evidence="2">
    <location>
        <begin position="1777"/>
        <end position="1786"/>
    </location>
</feature>
<dbReference type="GO" id="GO:0016887">
    <property type="term" value="F:ATP hydrolysis activity"/>
    <property type="evidence" value="ECO:0007669"/>
    <property type="project" value="RHEA"/>
</dbReference>
<evidence type="ECO:0000313" key="7">
    <source>
        <dbReference type="WBParaSite" id="maker-uti_cns_0048672-snap-gene-0.2-mRNA-1"/>
    </source>
</evidence>
<keyword evidence="1" id="KW-0067">ATP-binding</keyword>
<feature type="transmembrane region" description="Helical" evidence="3">
    <location>
        <begin position="1812"/>
        <end position="1838"/>
    </location>
</feature>
<feature type="compositionally biased region" description="Basic and acidic residues" evidence="2">
    <location>
        <begin position="276"/>
        <end position="286"/>
    </location>
</feature>
<feature type="region of interest" description="Disordered" evidence="2">
    <location>
        <begin position="1716"/>
        <end position="1786"/>
    </location>
</feature>
<keyword evidence="3" id="KW-0472">Membrane</keyword>
<feature type="compositionally biased region" description="Low complexity" evidence="2">
    <location>
        <begin position="2602"/>
        <end position="2611"/>
    </location>
</feature>
<feature type="compositionally biased region" description="Basic and acidic residues" evidence="2">
    <location>
        <begin position="366"/>
        <end position="375"/>
    </location>
</feature>
<keyword evidence="1" id="KW-0227">DNA damage</keyword>
<dbReference type="PANTHER" id="PTHR47642:SF5">
    <property type="entry name" value="ATP-DEPENDENT DNA HELICASE"/>
    <property type="match status" value="1"/>
</dbReference>
<sequence length="2927" mass="324921">MGNDKNSIKDNTSINKDTSASSVAANSFSAYQSLSVEDFRDAVAAEFEQWVHRDVNNQERIMQTGLNWEKVRDDTRRPRMYVPCGVPELIGELLRLEVFIYQSNMLNLARPGHYSRPNIGERLATIRLLFNPGSQHYEIVRVNDLEVNEASSVRPTGQGDLSAKNVEMPPLNENVHVVEDPVVMMPPPAPPMTPFEKVADWTRVQSRHWKGRCRNQAKSLENNTSLFAHPNSYEVLRDRNNSVWNWNVDLDAEDSADCIGCGDSVSAVSSVSCHLEKGRGREKKSDVVPSAPTRRSERLKNQQQVVNYANSLPRKQRLTNAENHICEPVRSSPRKTAPLQQEQQDKRQSDNIPATSTYSSPRKTRATQEKPDEAIRSSPRKRPTMEQQPAKENVPQSSTSEESAQDAPIVEDEIGDPNLPKCLRNPFTDQFKKMRQDFFNENITKVSHLKQCYVCREKFPGKYFSIDSEDMCDRCFRDDNEPKSFSQENNAIPMLEQPEDLQDLSVAEQMLISPVLSVIVVVQIFPQKQTKSRGHGIMLPQDQSHVLRELPRRSLPVVLMYDERARVQPGEAQSGTMNNLRVRRDKVTNAMRYLMANNKYFRQYQVSMNNDALLHLPEDGYAHQVEGMIVEMQSDNEVNFEAAQQEGGSARAERLQQQVEKNADETNELEETISSLLETPLRRLESAVRDKFLSEKLKWPARSNEPSRGSPHVHGCIWMPDGVDVTSNTLNAEELTSFVDKYICSWNLAMDESDYGNQVLNGSLAGQGHPAQLKPEEIENDKQDLQLISHLTERHTICSKKCLRTVKGKQECRFKYPREPQEKTVAKRVSRLNWQVETQRNDERMISHSPQLLCMWRANVDVQMISSVKNLIRYLINPFFRPNEQSDERREGYYRQQVLLYSCWRNEREAKGLHTSWQQAYEAMPAENRCELQLPNLDDLRNDEADEEVEAVAELPEMTNANAQSAAQPTYEHEEQEDWMVAVGALHRERNLLACPEDQLPKPPENFDWSAASGGQFPTVGEAKAFLSSDLKLGAREVADMPINSVESLNVRQREMYNLIESHLQLSRLAEENQGEKPEPLKAILYGSAGTGKSYLISTLRRLIGESRCRIMASTGVAAFNIAGETLHSALKLNVNFSAGVGKKSLMEMQEQWKDVRYIFIDEFSMLGQRLLRKVDARLRELFPEHSKQSFGGRSVILIGDVFQLPPVLDTQLYVYNPNQKKHDILKSEGYKLYMEFKKVVHLTEQVRQANDTEFAQLLDKLREGKADEACWNSLMNNCRVYAPDLLPEEDIEDGGSARSPRGFRLNVEAVELGCPHLEQPSHPQLLDPVCEHRHTCQLVQVFNADVGWHTIADTESQVLNFLQFDLVSRTDLAQDWRSVERVIRGNSMLTTDIKSLSCSCTAWPASADGAVALTSALAAAADSVSAAGALLASSVTMTSGRIAAGTGTVRLPRRISQPLSESSSAAASSVSLDTGAAAAAASAARAAALASAAALVALSCSALATVQARLVVRCEPPQLAQTAGPSCWHSFQECWPPQIRQRCCPRHWAARWPNSWQRWHCRARTGSSVRLSSQLNFKKSVQMPSRRHFSRSGSDSVDADNVQLERVAQQGREVSLRECEGHLSSDEGAYRLLLHSVGPCSVVQRSGSGWTALYGMLEQLLLAQRAAQEDVVVPLRRWEHEIGRLIRHRRSVDGSSFAGKVGLQPGNELHQLVGRVPVHLKNDRRDGSLGPSGRRRARRNLRVGPRCRSRLRACRRSRRRTGRPGSRRSRRRTGRRAATSSPASLVAATAAPTPIAFAVSRRRRLPLLGPVVAPAALVVVVAALVVVPTALVVAEWAARDADAILRVGGGHLVLQAFLAVSCHQNQRAWQRWKAVRHVAVPTAQHEQPLSAEGHGRDRRPVAELILIVRVPGNPVSRLGVEVHQHGVELRDIELGIMLNPAVGVRRADPVDAALLTRTMLKGQRQQVGDQALVDLVRDLAQELGRIDDGAVASVDRLLTVSQVRLIREDDLTDVSVQLLGRGLWQRRGLVCSRLLALLRRRRCRCRTELAGLGSWWLGGCCGLVGWQGACLAWLVAVERHALLCLCACSLRQLLILSQDLLCVAQELAGRWADRVAAFQTASSSHLACWRRARSRWLSCRRQSKKLATVGFVRTIPRTLRTGVRPGARGASGSMWKLWSLAALILSSQATPSCLTLSASIGIPASLCRERVIRGNSMLTTDIKSLSCSCTAWPASADGAVALTSDSDSVSAAGALLASSVTMTSGRIAAGTGTVRLPRRISQPLSESSSAAASSVSLDTGAAAAAASAARAAALASAAALVALSCSALATVQARLVVRCEPPQLAQTAGPSCWHSFQECWPPQIRQRCCPRHWAARWPNSWQRWHCRARTGSSVRLSSQLNFKKSVQMPSRRHFSRSGSDSVDADNVQLERVAQQGREVSLRECEGHLSSDEGAYRLLLHSVGPCSVVQRSGSGWTALYGMLEQLLLAQRAAQEDVVVPLRRWEHEIGRLIRHRRSVDGSSFAGKVGLQPGNELHQLVGRVPVHLKNDRRDGSLGPSGRRRARRNLRVGPRCRSRLRACRRSRRRTGRPGSRRSRRRTGRRAATSSPASLVAATAAPTPIAFAVSRRRRLPLLGPVVAPAALVVVVAALVVVPTALVVAEWAARDADAILRVGGGHLVLQAFLAVSCHQNQRAWQRWKAVRHVAVPTAQHEQPLSAEGHGRDRRPVAELILIVRVPGNPVSRLGVEVHQHGVELRDIELGIMLNPAVGVRRADPVDAALLTRTMLKGQRQQVGDQALVDLVRDLAQELGRIDDGAVAGVDRLLTVSQVRLIREDDLTDVSVQLLGRGLWQRRGLVCSRLLALLRRRRCRCRTELAGLGSWWLGGCCGLVGWQGACLAWLVAVERHALLCLCACSLRQLLILSQDLL</sequence>
<feature type="compositionally biased region" description="Basic residues" evidence="2">
    <location>
        <begin position="2559"/>
        <end position="2601"/>
    </location>
</feature>
<keyword evidence="1" id="KW-0347">Helicase</keyword>
<proteinExistence type="inferred from homology"/>
<feature type="transmembrane region" description="Helical" evidence="3">
    <location>
        <begin position="2875"/>
        <end position="2900"/>
    </location>
</feature>
<dbReference type="GO" id="GO:0006310">
    <property type="term" value="P:DNA recombination"/>
    <property type="evidence" value="ECO:0007669"/>
    <property type="project" value="UniProtKB-KW"/>
</dbReference>
<dbReference type="InterPro" id="IPR027417">
    <property type="entry name" value="P-loop_NTPase"/>
</dbReference>
<dbReference type="InterPro" id="IPR051055">
    <property type="entry name" value="PIF1_helicase"/>
</dbReference>
<comment type="catalytic activity">
    <reaction evidence="1">
        <text>ATP + H2O = ADP + phosphate + H(+)</text>
        <dbReference type="Rhea" id="RHEA:13065"/>
        <dbReference type="ChEBI" id="CHEBI:15377"/>
        <dbReference type="ChEBI" id="CHEBI:15378"/>
        <dbReference type="ChEBI" id="CHEBI:30616"/>
        <dbReference type="ChEBI" id="CHEBI:43474"/>
        <dbReference type="ChEBI" id="CHEBI:456216"/>
        <dbReference type="EC" id="5.6.2.3"/>
    </reaction>
</comment>
<dbReference type="GO" id="GO:0005524">
    <property type="term" value="F:ATP binding"/>
    <property type="evidence" value="ECO:0007669"/>
    <property type="project" value="UniProtKB-KW"/>
</dbReference>
<evidence type="ECO:0000259" key="5">
    <source>
        <dbReference type="Pfam" id="PF20209"/>
    </source>
</evidence>
<evidence type="ECO:0000256" key="1">
    <source>
        <dbReference type="RuleBase" id="RU363044"/>
    </source>
</evidence>
<organism evidence="6 7">
    <name type="scientific">Macrostomum lignano</name>
    <dbReference type="NCBI Taxonomy" id="282301"/>
    <lineage>
        <taxon>Eukaryota</taxon>
        <taxon>Metazoa</taxon>
        <taxon>Spiralia</taxon>
        <taxon>Lophotrochozoa</taxon>
        <taxon>Platyhelminthes</taxon>
        <taxon>Rhabditophora</taxon>
        <taxon>Macrostomorpha</taxon>
        <taxon>Macrostomida</taxon>
        <taxon>Macrostomidae</taxon>
        <taxon>Macrostomum</taxon>
    </lineage>
</organism>
<evidence type="ECO:0000259" key="4">
    <source>
        <dbReference type="Pfam" id="PF05970"/>
    </source>
</evidence>
<protein>
    <recommendedName>
        <fullName evidence="1">ATP-dependent DNA helicase</fullName>
        <ecNumber evidence="1">5.6.2.3</ecNumber>
    </recommendedName>
</protein>
<evidence type="ECO:0000313" key="6">
    <source>
        <dbReference type="Proteomes" id="UP000095280"/>
    </source>
</evidence>